<evidence type="ECO:0000313" key="3">
    <source>
        <dbReference type="Proteomes" id="UP000199729"/>
    </source>
</evidence>
<proteinExistence type="predicted"/>
<feature type="region of interest" description="Disordered" evidence="1">
    <location>
        <begin position="1"/>
        <end position="22"/>
    </location>
</feature>
<name>A0A221KIK1_VITFI</name>
<sequence>MHETPSVQENDNTRATPCQQQCHGWARKTVGNRETRLLLRKGQPASVPEQNAHGPAHKGERARPTTAHKNAAKQR</sequence>
<protein>
    <submittedName>
        <fullName evidence="2">Uncharacterized protein</fullName>
    </submittedName>
</protein>
<feature type="region of interest" description="Disordered" evidence="1">
    <location>
        <begin position="39"/>
        <end position="75"/>
    </location>
</feature>
<reference evidence="2 3" key="1">
    <citation type="submission" date="2017-07" db="EMBL/GenBank/DDBJ databases">
        <title>Complete Genome Sequence of the cosmetic ferment Vitreoscilla filiformis (ATCC15551).</title>
        <authorList>
            <person name="Contreras S."/>
            <person name="Sagory-Zalkind P."/>
            <person name="Blanquart H."/>
            <person name="Iltis A."/>
            <person name="Morand S.C."/>
        </authorList>
    </citation>
    <scope>NUCLEOTIDE SEQUENCE [LARGE SCALE GENOMIC DNA]</scope>
    <source>
        <strain evidence="2 3">ATCC 15551</strain>
    </source>
</reference>
<organism evidence="2 3">
    <name type="scientific">Vitreoscilla filiformis</name>
    <dbReference type="NCBI Taxonomy" id="63"/>
    <lineage>
        <taxon>Bacteria</taxon>
        <taxon>Pseudomonadati</taxon>
        <taxon>Pseudomonadota</taxon>
        <taxon>Betaproteobacteria</taxon>
        <taxon>Neisseriales</taxon>
        <taxon>Neisseriaceae</taxon>
        <taxon>Vitreoscilla</taxon>
    </lineage>
</organism>
<dbReference type="EMBL" id="CP022423">
    <property type="protein sequence ID" value="ASM78872.1"/>
    <property type="molecule type" value="Genomic_DNA"/>
</dbReference>
<keyword evidence="3" id="KW-1185">Reference proteome</keyword>
<gene>
    <name evidence="2" type="ORF">VITFI_CDS3095</name>
</gene>
<dbReference type="Proteomes" id="UP000199729">
    <property type="component" value="Chromosome"/>
</dbReference>
<evidence type="ECO:0000313" key="2">
    <source>
        <dbReference type="EMBL" id="ASM78872.1"/>
    </source>
</evidence>
<accession>A0A221KIK1</accession>
<evidence type="ECO:0000256" key="1">
    <source>
        <dbReference type="SAM" id="MobiDB-lite"/>
    </source>
</evidence>
<dbReference type="AlphaFoldDB" id="A0A221KIK1"/>
<dbReference type="KEGG" id="vff:VITFI_CDS3095"/>